<dbReference type="EMBL" id="AVOT02019613">
    <property type="protein sequence ID" value="MBW0507299.1"/>
    <property type="molecule type" value="Genomic_DNA"/>
</dbReference>
<keyword evidence="3" id="KW-1185">Reference proteome</keyword>
<accession>A0A9Q3DQ79</accession>
<evidence type="ECO:0000256" key="1">
    <source>
        <dbReference type="SAM" id="MobiDB-lite"/>
    </source>
</evidence>
<comment type="caution">
    <text evidence="2">The sequence shown here is derived from an EMBL/GenBank/DDBJ whole genome shotgun (WGS) entry which is preliminary data.</text>
</comment>
<gene>
    <name evidence="2" type="ORF">O181_047014</name>
</gene>
<evidence type="ECO:0000313" key="2">
    <source>
        <dbReference type="EMBL" id="MBW0507299.1"/>
    </source>
</evidence>
<dbReference type="Proteomes" id="UP000765509">
    <property type="component" value="Unassembled WGS sequence"/>
</dbReference>
<proteinExistence type="predicted"/>
<name>A0A9Q3DQ79_9BASI</name>
<reference evidence="2" key="1">
    <citation type="submission" date="2021-03" db="EMBL/GenBank/DDBJ databases">
        <title>Draft genome sequence of rust myrtle Austropuccinia psidii MF-1, a brazilian biotype.</title>
        <authorList>
            <person name="Quecine M.C."/>
            <person name="Pachon D.M.R."/>
            <person name="Bonatelli M.L."/>
            <person name="Correr F.H."/>
            <person name="Franceschini L.M."/>
            <person name="Leite T.F."/>
            <person name="Margarido G.R.A."/>
            <person name="Almeida C.A."/>
            <person name="Ferrarezi J.A."/>
            <person name="Labate C.A."/>
        </authorList>
    </citation>
    <scope>NUCLEOTIDE SEQUENCE</scope>
    <source>
        <strain evidence="2">MF-1</strain>
    </source>
</reference>
<organism evidence="2 3">
    <name type="scientific">Austropuccinia psidii MF-1</name>
    <dbReference type="NCBI Taxonomy" id="1389203"/>
    <lineage>
        <taxon>Eukaryota</taxon>
        <taxon>Fungi</taxon>
        <taxon>Dikarya</taxon>
        <taxon>Basidiomycota</taxon>
        <taxon>Pucciniomycotina</taxon>
        <taxon>Pucciniomycetes</taxon>
        <taxon>Pucciniales</taxon>
        <taxon>Sphaerophragmiaceae</taxon>
        <taxon>Austropuccinia</taxon>
    </lineage>
</organism>
<feature type="compositionally biased region" description="Low complexity" evidence="1">
    <location>
        <begin position="47"/>
        <end position="61"/>
    </location>
</feature>
<feature type="region of interest" description="Disordered" evidence="1">
    <location>
        <begin position="39"/>
        <end position="61"/>
    </location>
</feature>
<dbReference type="AlphaFoldDB" id="A0A9Q3DQ79"/>
<evidence type="ECO:0000313" key="3">
    <source>
        <dbReference type="Proteomes" id="UP000765509"/>
    </source>
</evidence>
<protein>
    <submittedName>
        <fullName evidence="2">Uncharacterized protein</fullName>
    </submittedName>
</protein>
<sequence length="94" mass="10545">MVVEQTNVITTNSTDHLSSQSSLRLQDAFVQIITGSNPISDDHHLNNHSNPNPPSLTVTTHPNPNHINHTNHNPTQSLRSIVGFCRHILFRYCL</sequence>